<dbReference type="Proteomes" id="UP000593572">
    <property type="component" value="Unassembled WGS sequence"/>
</dbReference>
<organism evidence="3 4">
    <name type="scientific">Gossypium lobatum</name>
    <dbReference type="NCBI Taxonomy" id="34289"/>
    <lineage>
        <taxon>Eukaryota</taxon>
        <taxon>Viridiplantae</taxon>
        <taxon>Streptophyta</taxon>
        <taxon>Embryophyta</taxon>
        <taxon>Tracheophyta</taxon>
        <taxon>Spermatophyta</taxon>
        <taxon>Magnoliopsida</taxon>
        <taxon>eudicotyledons</taxon>
        <taxon>Gunneridae</taxon>
        <taxon>Pentapetalae</taxon>
        <taxon>rosids</taxon>
        <taxon>malvids</taxon>
        <taxon>Malvales</taxon>
        <taxon>Malvaceae</taxon>
        <taxon>Malvoideae</taxon>
        <taxon>Gossypium</taxon>
    </lineage>
</organism>
<dbReference type="AlphaFoldDB" id="A0A7J8LCS0"/>
<accession>A0A7J8LCS0</accession>
<proteinExistence type="predicted"/>
<evidence type="ECO:0000313" key="3">
    <source>
        <dbReference type="EMBL" id="MBA0550092.1"/>
    </source>
</evidence>
<dbReference type="InterPro" id="IPR040411">
    <property type="entry name" value="At5g23160-like"/>
</dbReference>
<name>A0A7J8LCS0_9ROSI</name>
<gene>
    <name evidence="3" type="ORF">Golob_021069</name>
</gene>
<feature type="compositionally biased region" description="Basic and acidic residues" evidence="1">
    <location>
        <begin position="49"/>
        <end position="58"/>
    </location>
</feature>
<feature type="region of interest" description="Disordered" evidence="1">
    <location>
        <begin position="150"/>
        <end position="203"/>
    </location>
</feature>
<evidence type="ECO:0000256" key="1">
    <source>
        <dbReference type="SAM" id="MobiDB-lite"/>
    </source>
</evidence>
<feature type="region of interest" description="Disordered" evidence="1">
    <location>
        <begin position="44"/>
        <end position="68"/>
    </location>
</feature>
<keyword evidence="2" id="KW-0472">Membrane</keyword>
<dbReference type="PANTHER" id="PTHR34379">
    <property type="entry name" value="OS07G0553800 PROTEIN"/>
    <property type="match status" value="1"/>
</dbReference>
<dbReference type="EMBL" id="JABEZX010000002">
    <property type="protein sequence ID" value="MBA0550092.1"/>
    <property type="molecule type" value="Genomic_DNA"/>
</dbReference>
<feature type="transmembrane region" description="Helical" evidence="2">
    <location>
        <begin position="218"/>
        <end position="238"/>
    </location>
</feature>
<evidence type="ECO:0000256" key="2">
    <source>
        <dbReference type="SAM" id="Phobius"/>
    </source>
</evidence>
<keyword evidence="4" id="KW-1185">Reference proteome</keyword>
<evidence type="ECO:0000313" key="4">
    <source>
        <dbReference type="Proteomes" id="UP000593572"/>
    </source>
</evidence>
<comment type="caution">
    <text evidence="3">The sequence shown here is derived from an EMBL/GenBank/DDBJ whole genome shotgun (WGS) entry which is preliminary data.</text>
</comment>
<keyword evidence="2" id="KW-0812">Transmembrane</keyword>
<protein>
    <submittedName>
        <fullName evidence="3">Uncharacterized protein</fullName>
    </submittedName>
</protein>
<reference evidence="3 4" key="1">
    <citation type="journal article" date="2019" name="Genome Biol. Evol.">
        <title>Insights into the evolution of the New World diploid cottons (Gossypium, subgenus Houzingenia) based on genome sequencing.</title>
        <authorList>
            <person name="Grover C.E."/>
            <person name="Arick M.A. 2nd"/>
            <person name="Thrash A."/>
            <person name="Conover J.L."/>
            <person name="Sanders W.S."/>
            <person name="Peterson D.G."/>
            <person name="Frelichowski J.E."/>
            <person name="Scheffler J.A."/>
            <person name="Scheffler B.E."/>
            <person name="Wendel J.F."/>
        </authorList>
    </citation>
    <scope>NUCLEOTIDE SEQUENCE [LARGE SCALE GENOMIC DNA]</scope>
    <source>
        <strain evidence="3">157</strain>
        <tissue evidence="3">Leaf</tissue>
    </source>
</reference>
<feature type="transmembrane region" description="Helical" evidence="2">
    <location>
        <begin position="79"/>
        <end position="100"/>
    </location>
</feature>
<keyword evidence="2" id="KW-1133">Transmembrane helix</keyword>
<dbReference type="PANTHER" id="PTHR34379:SF6">
    <property type="entry name" value="PROTEIN 3F"/>
    <property type="match status" value="1"/>
</dbReference>
<sequence>MKKPASSFCMCFVPVVSDNGLMVGKGSKKSSSLSLSEVKSLHSPAENVVDSREKDKDGVGSFGRKNKSGRRSLSRYVKAVFFGTSLVRSLLPFASFHVIVMKKMRSKKYKFKSKSKFKSEWLNSMHNNNLTIEDVDHSTRSMSSKFSSCLSKSSLSTNSSSTTLSSSSSSSSSSSLRTSSGRLSSTSLPYDSKPLMSKTMGNNGVQGKLGKGNGKRCHGFNVGVCCLLLVSLLVLVIWGKVCAIFCTSAVLVFVNQLITSIKQGPSKNIAVDHRIPEIGSKQYKKKIIMEGLLERSHIQNLY</sequence>
<feature type="compositionally biased region" description="Low complexity" evidence="1">
    <location>
        <begin position="150"/>
        <end position="188"/>
    </location>
</feature>